<organism evidence="1 2">
    <name type="scientific">Phaeobacter italicus</name>
    <dbReference type="NCBI Taxonomy" id="481446"/>
    <lineage>
        <taxon>Bacteria</taxon>
        <taxon>Pseudomonadati</taxon>
        <taxon>Pseudomonadota</taxon>
        <taxon>Alphaproteobacteria</taxon>
        <taxon>Rhodobacterales</taxon>
        <taxon>Roseobacteraceae</taxon>
        <taxon>Phaeobacter</taxon>
    </lineage>
</organism>
<dbReference type="Proteomes" id="UP000043764">
    <property type="component" value="Unassembled WGS sequence"/>
</dbReference>
<reference evidence="2" key="1">
    <citation type="submission" date="2015-05" db="EMBL/GenBank/DDBJ databases">
        <authorList>
            <person name="Rodrigo-Torres Lidia"/>
            <person name="Arahal R.David."/>
        </authorList>
    </citation>
    <scope>NUCLEOTIDE SEQUENCE [LARGE SCALE GENOMIC DNA]</scope>
    <source>
        <strain evidence="2">CECT 7321</strain>
    </source>
</reference>
<name>A0A0H5D718_9RHOB</name>
<dbReference type="EMBL" id="CVRL01000045">
    <property type="protein sequence ID" value="CRL12814.1"/>
    <property type="molecule type" value="Genomic_DNA"/>
</dbReference>
<evidence type="ECO:0000313" key="1">
    <source>
        <dbReference type="EMBL" id="CRL12814.1"/>
    </source>
</evidence>
<dbReference type="AlphaFoldDB" id="A0A0H5D718"/>
<evidence type="ECO:0000313" key="2">
    <source>
        <dbReference type="Proteomes" id="UP000043764"/>
    </source>
</evidence>
<keyword evidence="2" id="KW-1185">Reference proteome</keyword>
<protein>
    <submittedName>
        <fullName evidence="1">Uncharacterized protein</fullName>
    </submittedName>
</protein>
<sequence>MGNEQVRDRSLKTIEYHPYRWTREEDVDAFVGAFLSALEILQEAGLKIGFDELDMARRIYGASSGRVGMMLRIMKASLFQAKEGTLTIDAIARGWDLGLQGNGDVEPFFASEEPSDAALVRSYAAVMQKADVRIAPATLDEFEAARLVPLSK</sequence>
<accession>A0A0H5D718</accession>
<proteinExistence type="predicted"/>
<gene>
    <name evidence="1" type="ORF">NIT7321_03694</name>
</gene>